<comment type="caution">
    <text evidence="8">The sequence shown here is derived from an EMBL/GenBank/DDBJ whole genome shotgun (WGS) entry which is preliminary data.</text>
</comment>
<dbReference type="GO" id="GO:0005615">
    <property type="term" value="C:extracellular space"/>
    <property type="evidence" value="ECO:0007669"/>
    <property type="project" value="TreeGrafter"/>
</dbReference>
<accession>A0AAV7LAW4</accession>
<dbReference type="AlphaFoldDB" id="A0AAV7LAW4"/>
<evidence type="ECO:0000313" key="9">
    <source>
        <dbReference type="Proteomes" id="UP001066276"/>
    </source>
</evidence>
<feature type="region of interest" description="Disordered" evidence="6">
    <location>
        <begin position="330"/>
        <end position="353"/>
    </location>
</feature>
<evidence type="ECO:0000256" key="6">
    <source>
        <dbReference type="SAM" id="MobiDB-lite"/>
    </source>
</evidence>
<comment type="subcellular location">
    <subcellularLocation>
        <location evidence="1">Secreted</location>
    </subcellularLocation>
</comment>
<dbReference type="PANTHER" id="PTHR15119">
    <property type="entry name" value="SECRETOGRANIN II"/>
    <property type="match status" value="1"/>
</dbReference>
<gene>
    <name evidence="8" type="ORF">NDU88_001821</name>
</gene>
<keyword evidence="3" id="KW-0964">Secreted</keyword>
<dbReference type="InterPro" id="IPR001990">
    <property type="entry name" value="Granin"/>
</dbReference>
<dbReference type="GO" id="GO:0001525">
    <property type="term" value="P:angiogenesis"/>
    <property type="evidence" value="ECO:0007669"/>
    <property type="project" value="TreeGrafter"/>
</dbReference>
<name>A0AAV7LAW4_PLEWA</name>
<dbReference type="GO" id="GO:0042056">
    <property type="term" value="F:chemoattractant activity"/>
    <property type="evidence" value="ECO:0007669"/>
    <property type="project" value="TreeGrafter"/>
</dbReference>
<reference evidence="8" key="1">
    <citation type="journal article" date="2022" name="bioRxiv">
        <title>Sequencing and chromosome-scale assembly of the giantPleurodeles waltlgenome.</title>
        <authorList>
            <person name="Brown T."/>
            <person name="Elewa A."/>
            <person name="Iarovenko S."/>
            <person name="Subramanian E."/>
            <person name="Araus A.J."/>
            <person name="Petzold A."/>
            <person name="Susuki M."/>
            <person name="Suzuki K.-i.T."/>
            <person name="Hayashi T."/>
            <person name="Toyoda A."/>
            <person name="Oliveira C."/>
            <person name="Osipova E."/>
            <person name="Leigh N.D."/>
            <person name="Simon A."/>
            <person name="Yun M.H."/>
        </authorList>
    </citation>
    <scope>NUCLEOTIDE SEQUENCE</scope>
    <source>
        <strain evidence="8">20211129_DDA</strain>
        <tissue evidence="8">Liver</tissue>
    </source>
</reference>
<organism evidence="8 9">
    <name type="scientific">Pleurodeles waltl</name>
    <name type="common">Iberian ribbed newt</name>
    <dbReference type="NCBI Taxonomy" id="8319"/>
    <lineage>
        <taxon>Eukaryota</taxon>
        <taxon>Metazoa</taxon>
        <taxon>Chordata</taxon>
        <taxon>Craniata</taxon>
        <taxon>Vertebrata</taxon>
        <taxon>Euteleostomi</taxon>
        <taxon>Amphibia</taxon>
        <taxon>Batrachia</taxon>
        <taxon>Caudata</taxon>
        <taxon>Salamandroidea</taxon>
        <taxon>Salamandridae</taxon>
        <taxon>Pleurodelinae</taxon>
        <taxon>Pleurodeles</taxon>
    </lineage>
</organism>
<dbReference type="InterPro" id="IPR038858">
    <property type="entry name" value="ScgII"/>
</dbReference>
<dbReference type="GO" id="GO:0030141">
    <property type="term" value="C:secretory granule"/>
    <property type="evidence" value="ECO:0007669"/>
    <property type="project" value="InterPro"/>
</dbReference>
<dbReference type="Pfam" id="PF01271">
    <property type="entry name" value="Granin"/>
    <property type="match status" value="1"/>
</dbReference>
<evidence type="ECO:0000256" key="7">
    <source>
        <dbReference type="SAM" id="Phobius"/>
    </source>
</evidence>
<evidence type="ECO:0000256" key="5">
    <source>
        <dbReference type="ARBA" id="ARBA00022729"/>
    </source>
</evidence>
<evidence type="ECO:0000256" key="4">
    <source>
        <dbReference type="ARBA" id="ARBA00022685"/>
    </source>
</evidence>
<dbReference type="PANTHER" id="PTHR15119:SF0">
    <property type="entry name" value="SECRETOGRANIN-2"/>
    <property type="match status" value="1"/>
</dbReference>
<feature type="compositionally biased region" description="Basic and acidic residues" evidence="6">
    <location>
        <begin position="330"/>
        <end position="345"/>
    </location>
</feature>
<evidence type="ECO:0000313" key="8">
    <source>
        <dbReference type="EMBL" id="KAJ1088665.1"/>
    </source>
</evidence>
<dbReference type="EMBL" id="JANPWB010000015">
    <property type="protein sequence ID" value="KAJ1088665.1"/>
    <property type="molecule type" value="Genomic_DNA"/>
</dbReference>
<proteinExistence type="inferred from homology"/>
<evidence type="ECO:0008006" key="10">
    <source>
        <dbReference type="Google" id="ProtNLM"/>
    </source>
</evidence>
<keyword evidence="7" id="KW-1133">Transmembrane helix</keyword>
<feature type="compositionally biased region" description="Polar residues" evidence="6">
    <location>
        <begin position="530"/>
        <end position="542"/>
    </location>
</feature>
<dbReference type="GO" id="GO:0005125">
    <property type="term" value="F:cytokine activity"/>
    <property type="evidence" value="ECO:0007669"/>
    <property type="project" value="TreeGrafter"/>
</dbReference>
<feature type="compositionally biased region" description="Basic and acidic residues" evidence="6">
    <location>
        <begin position="451"/>
        <end position="465"/>
    </location>
</feature>
<keyword evidence="7" id="KW-0472">Membrane</keyword>
<evidence type="ECO:0000256" key="1">
    <source>
        <dbReference type="ARBA" id="ARBA00004613"/>
    </source>
</evidence>
<feature type="region of interest" description="Disordered" evidence="6">
    <location>
        <begin position="451"/>
        <end position="479"/>
    </location>
</feature>
<dbReference type="GO" id="GO:0048245">
    <property type="term" value="P:eosinophil chemotaxis"/>
    <property type="evidence" value="ECO:0007669"/>
    <property type="project" value="TreeGrafter"/>
</dbReference>
<keyword evidence="4" id="KW-0165">Cleavage on pair of basic residues</keyword>
<keyword evidence="7" id="KW-0812">Transmembrane</keyword>
<comment type="similarity">
    <text evidence="2">Belongs to the chromogranin/secretogranin protein family.</text>
</comment>
<feature type="region of interest" description="Disordered" evidence="6">
    <location>
        <begin position="528"/>
        <end position="552"/>
    </location>
</feature>
<sequence>MDAGRHDSRSPCGLFSLLLAATGTPSAVFRRRDSAPFLQALSAWGESRVSCLASRSYGAPGHENIGVMGSIKPYWFGTILLMTPIFLLICCADAASFQYYQLPPKDSDHRLKNIQKMPNPEMIKALEYLENLRQQANQGDGNPDYSLYQGAPFLQQQKENNDQVQLADNGRDSTNEEDPQWVKIMLEALMQAEKEGKTGSKVNSKPYSIISDKNFPVELNDDYETNMWPERRHKTQKMPYRYFEDTSKDNPFKRTNEIVEEQYTPQSLATLESVFKELGKLSGPNNNKRDRLEDDQKLYKDDEDDLYKANNIAYEDVVGGEDWNPVEEKVESQTQEEIKDSKEEIEKNEEIDDAIKRSRQFGFSEEDPKNINKDQASENLSRLTNYYMKMLMLMNRIDNGEAQTAAKNEEKRGGKYSEKDLDPQAILQLIEMSRKLQIPPEDLLDMLKSGDKKQLEKEEHDREPEVPEDLDEVSDPTVDQMDGFRNKINSKNTYIKQPATLAEELTFGDIANLLGAASNVPNQKPRYFLNPNNQDNGLSRSSYLPRRQKGHKSTWMNDLERRNLDYEQLNDKDDELTDYMAKVLTKYPEVMNTNQIKRVPTDDDQEEEDQYEQAMKEYFNPGGSQEIVPLNKRLSKLRENDDTHNRQYLDEDMLMKVLEYLNQEKMDQGRDHNVKRAVENM</sequence>
<evidence type="ECO:0000256" key="3">
    <source>
        <dbReference type="ARBA" id="ARBA00022525"/>
    </source>
</evidence>
<evidence type="ECO:0000256" key="2">
    <source>
        <dbReference type="ARBA" id="ARBA00005723"/>
    </source>
</evidence>
<protein>
    <recommendedName>
        <fullName evidence="10">Secretogranin-2</fullName>
    </recommendedName>
</protein>
<feature type="transmembrane region" description="Helical" evidence="7">
    <location>
        <begin position="74"/>
        <end position="95"/>
    </location>
</feature>
<keyword evidence="5" id="KW-0732">Signal</keyword>
<keyword evidence="9" id="KW-1185">Reference proteome</keyword>
<dbReference type="Proteomes" id="UP001066276">
    <property type="component" value="Chromosome 11"/>
</dbReference>